<organism evidence="5 6">
    <name type="scientific">Petrocella atlantisensis</name>
    <dbReference type="NCBI Taxonomy" id="2173034"/>
    <lineage>
        <taxon>Bacteria</taxon>
        <taxon>Bacillati</taxon>
        <taxon>Bacillota</taxon>
        <taxon>Clostridia</taxon>
        <taxon>Lachnospirales</taxon>
        <taxon>Vallitaleaceae</taxon>
        <taxon>Petrocella</taxon>
    </lineage>
</organism>
<dbReference type="PANTHER" id="PTHR36511:SF3">
    <property type="entry name" value="ANTITOXIN HIGA-2"/>
    <property type="match status" value="1"/>
</dbReference>
<accession>A0A3P7P375</accession>
<dbReference type="Gene3D" id="1.10.260.40">
    <property type="entry name" value="lambda repressor-like DNA-binding domains"/>
    <property type="match status" value="1"/>
</dbReference>
<reference evidence="5 6" key="1">
    <citation type="submission" date="2018-09" db="EMBL/GenBank/DDBJ databases">
        <authorList>
            <person name="Postec A."/>
        </authorList>
    </citation>
    <scope>NUCLEOTIDE SEQUENCE [LARGE SCALE GENOMIC DNA]</scope>
    <source>
        <strain evidence="5">70B-A</strain>
    </source>
</reference>
<dbReference type="RefSeq" id="WP_125137207.1">
    <property type="nucleotide sequence ID" value="NZ_LR130778.1"/>
</dbReference>
<sequence length="105" mass="11733">MDVTKSIFQGLAESIEYEKGDKTKGNRHVVEIADLPHFHGGQIKEIRTMKKLSQAAFARALGVATKTVEAWEADKNIPSGPVQRILSMINQDQEILEKSKILMVK</sequence>
<evidence type="ECO:0000256" key="1">
    <source>
        <dbReference type="ARBA" id="ARBA00023015"/>
    </source>
</evidence>
<dbReference type="EMBL" id="LR130778">
    <property type="protein sequence ID" value="VDN47990.1"/>
    <property type="molecule type" value="Genomic_DNA"/>
</dbReference>
<keyword evidence="2" id="KW-0238">DNA-binding</keyword>
<evidence type="ECO:0000256" key="3">
    <source>
        <dbReference type="ARBA" id="ARBA00023163"/>
    </source>
</evidence>
<keyword evidence="6" id="KW-1185">Reference proteome</keyword>
<evidence type="ECO:0000256" key="2">
    <source>
        <dbReference type="ARBA" id="ARBA00023125"/>
    </source>
</evidence>
<dbReference type="PANTHER" id="PTHR36511">
    <property type="entry name" value="MERR FAMILY BACTERIAL REGULATORY PROTEIN"/>
    <property type="match status" value="1"/>
</dbReference>
<dbReference type="SMART" id="SM00530">
    <property type="entry name" value="HTH_XRE"/>
    <property type="match status" value="1"/>
</dbReference>
<evidence type="ECO:0000259" key="4">
    <source>
        <dbReference type="PROSITE" id="PS50943"/>
    </source>
</evidence>
<dbReference type="CDD" id="cd00093">
    <property type="entry name" value="HTH_XRE"/>
    <property type="match status" value="1"/>
</dbReference>
<dbReference type="InterPro" id="IPR010982">
    <property type="entry name" value="Lambda_DNA-bd_dom_sf"/>
</dbReference>
<dbReference type="PROSITE" id="PS50943">
    <property type="entry name" value="HTH_CROC1"/>
    <property type="match status" value="1"/>
</dbReference>
<protein>
    <recommendedName>
        <fullName evidence="4">HTH cro/C1-type domain-containing protein</fullName>
    </recommendedName>
</protein>
<keyword evidence="1" id="KW-0805">Transcription regulation</keyword>
<evidence type="ECO:0000313" key="6">
    <source>
        <dbReference type="Proteomes" id="UP000279029"/>
    </source>
</evidence>
<gene>
    <name evidence="5" type="ORF">PATL70BA_2106</name>
</gene>
<dbReference type="InterPro" id="IPR052359">
    <property type="entry name" value="HTH-type_reg/antitoxin"/>
</dbReference>
<dbReference type="KEGG" id="cbar:PATL70BA_2106"/>
<dbReference type="OrthoDB" id="2041363at2"/>
<proteinExistence type="predicted"/>
<keyword evidence="3" id="KW-0804">Transcription</keyword>
<dbReference type="SUPFAM" id="SSF47413">
    <property type="entry name" value="lambda repressor-like DNA-binding domains"/>
    <property type="match status" value="1"/>
</dbReference>
<dbReference type="InterPro" id="IPR001387">
    <property type="entry name" value="Cro/C1-type_HTH"/>
</dbReference>
<dbReference type="AlphaFoldDB" id="A0A3P7P375"/>
<evidence type="ECO:0000313" key="5">
    <source>
        <dbReference type="EMBL" id="VDN47990.1"/>
    </source>
</evidence>
<name>A0A3P7P375_9FIRM</name>
<feature type="domain" description="HTH cro/C1-type" evidence="4">
    <location>
        <begin position="43"/>
        <end position="96"/>
    </location>
</feature>
<dbReference type="Proteomes" id="UP000279029">
    <property type="component" value="Chromosome"/>
</dbReference>
<dbReference type="GO" id="GO:0003677">
    <property type="term" value="F:DNA binding"/>
    <property type="evidence" value="ECO:0007669"/>
    <property type="project" value="UniProtKB-KW"/>
</dbReference>
<dbReference type="Pfam" id="PF01381">
    <property type="entry name" value="HTH_3"/>
    <property type="match status" value="1"/>
</dbReference>